<name>M5FTQ9_DACPD</name>
<evidence type="ECO:0000259" key="8">
    <source>
        <dbReference type="PROSITE" id="PS51212"/>
    </source>
</evidence>
<dbReference type="GO" id="GO:0005886">
    <property type="term" value="C:plasma membrane"/>
    <property type="evidence" value="ECO:0007669"/>
    <property type="project" value="TreeGrafter"/>
</dbReference>
<dbReference type="PANTHER" id="PTHR24269:SF16">
    <property type="entry name" value="PROTEIN SLG1"/>
    <property type="match status" value="1"/>
</dbReference>
<dbReference type="AlphaFoldDB" id="M5FTQ9"/>
<dbReference type="InterPro" id="IPR002889">
    <property type="entry name" value="WSC_carb-bd"/>
</dbReference>
<protein>
    <submittedName>
        <fullName evidence="9">WSC-domain-containing protein</fullName>
    </submittedName>
</protein>
<dbReference type="GeneID" id="63691597"/>
<organism evidence="9 10">
    <name type="scientific">Dacryopinax primogenitus (strain DJM 731)</name>
    <name type="common">Brown rot fungus</name>
    <dbReference type="NCBI Taxonomy" id="1858805"/>
    <lineage>
        <taxon>Eukaryota</taxon>
        <taxon>Fungi</taxon>
        <taxon>Dikarya</taxon>
        <taxon>Basidiomycota</taxon>
        <taxon>Agaricomycotina</taxon>
        <taxon>Dacrymycetes</taxon>
        <taxon>Dacrymycetales</taxon>
        <taxon>Dacrymycetaceae</taxon>
        <taxon>Dacryopinax</taxon>
    </lineage>
</organism>
<reference evidence="9 10" key="1">
    <citation type="journal article" date="2012" name="Science">
        <title>The Paleozoic origin of enzymatic lignin decomposition reconstructed from 31 fungal genomes.</title>
        <authorList>
            <person name="Floudas D."/>
            <person name="Binder M."/>
            <person name="Riley R."/>
            <person name="Barry K."/>
            <person name="Blanchette R.A."/>
            <person name="Henrissat B."/>
            <person name="Martinez A.T."/>
            <person name="Otillar R."/>
            <person name="Spatafora J.W."/>
            <person name="Yadav J.S."/>
            <person name="Aerts A."/>
            <person name="Benoit I."/>
            <person name="Boyd A."/>
            <person name="Carlson A."/>
            <person name="Copeland A."/>
            <person name="Coutinho P.M."/>
            <person name="de Vries R.P."/>
            <person name="Ferreira P."/>
            <person name="Findley K."/>
            <person name="Foster B."/>
            <person name="Gaskell J."/>
            <person name="Glotzer D."/>
            <person name="Gorecki P."/>
            <person name="Heitman J."/>
            <person name="Hesse C."/>
            <person name="Hori C."/>
            <person name="Igarashi K."/>
            <person name="Jurgens J.A."/>
            <person name="Kallen N."/>
            <person name="Kersten P."/>
            <person name="Kohler A."/>
            <person name="Kuees U."/>
            <person name="Kumar T.K.A."/>
            <person name="Kuo A."/>
            <person name="LaButti K."/>
            <person name="Larrondo L.F."/>
            <person name="Lindquist E."/>
            <person name="Ling A."/>
            <person name="Lombard V."/>
            <person name="Lucas S."/>
            <person name="Lundell T."/>
            <person name="Martin R."/>
            <person name="McLaughlin D.J."/>
            <person name="Morgenstern I."/>
            <person name="Morin E."/>
            <person name="Murat C."/>
            <person name="Nagy L.G."/>
            <person name="Nolan M."/>
            <person name="Ohm R.A."/>
            <person name="Patyshakuliyeva A."/>
            <person name="Rokas A."/>
            <person name="Ruiz-Duenas F.J."/>
            <person name="Sabat G."/>
            <person name="Salamov A."/>
            <person name="Samejima M."/>
            <person name="Schmutz J."/>
            <person name="Slot J.C."/>
            <person name="St John F."/>
            <person name="Stenlid J."/>
            <person name="Sun H."/>
            <person name="Sun S."/>
            <person name="Syed K."/>
            <person name="Tsang A."/>
            <person name="Wiebenga A."/>
            <person name="Young D."/>
            <person name="Pisabarro A."/>
            <person name="Eastwood D.C."/>
            <person name="Martin F."/>
            <person name="Cullen D."/>
            <person name="Grigoriev I.V."/>
            <person name="Hibbett D.S."/>
        </authorList>
    </citation>
    <scope>NUCLEOTIDE SEQUENCE [LARGE SCALE GENOMIC DNA]</scope>
    <source>
        <strain evidence="9 10">DJM-731 SS1</strain>
    </source>
</reference>
<feature type="domain" description="WSC" evidence="8">
    <location>
        <begin position="248"/>
        <end position="341"/>
    </location>
</feature>
<feature type="domain" description="WSC" evidence="8">
    <location>
        <begin position="40"/>
        <end position="127"/>
    </location>
</feature>
<accession>M5FTQ9</accession>
<dbReference type="EMBL" id="JH795869">
    <property type="protein sequence ID" value="EJT99498.1"/>
    <property type="molecule type" value="Genomic_DNA"/>
</dbReference>
<evidence type="ECO:0000256" key="1">
    <source>
        <dbReference type="ARBA" id="ARBA00004167"/>
    </source>
</evidence>
<keyword evidence="10" id="KW-1185">Reference proteome</keyword>
<feature type="chain" id="PRO_5004067172" evidence="7">
    <location>
        <begin position="18"/>
        <end position="348"/>
    </location>
</feature>
<keyword evidence="6" id="KW-0325">Glycoprotein</keyword>
<dbReference type="PROSITE" id="PS51212">
    <property type="entry name" value="WSC"/>
    <property type="match status" value="3"/>
</dbReference>
<evidence type="ECO:0000256" key="7">
    <source>
        <dbReference type="SAM" id="SignalP"/>
    </source>
</evidence>
<dbReference type="Proteomes" id="UP000030653">
    <property type="component" value="Unassembled WGS sequence"/>
</dbReference>
<dbReference type="RefSeq" id="XP_040626396.1">
    <property type="nucleotide sequence ID" value="XM_040776535.1"/>
</dbReference>
<dbReference type="SMART" id="SM00321">
    <property type="entry name" value="WSC"/>
    <property type="match status" value="3"/>
</dbReference>
<evidence type="ECO:0000256" key="3">
    <source>
        <dbReference type="ARBA" id="ARBA00022729"/>
    </source>
</evidence>
<evidence type="ECO:0000256" key="4">
    <source>
        <dbReference type="ARBA" id="ARBA00022989"/>
    </source>
</evidence>
<dbReference type="HOGENOM" id="CLU_026396_1_0_1"/>
<evidence type="ECO:0000313" key="10">
    <source>
        <dbReference type="Proteomes" id="UP000030653"/>
    </source>
</evidence>
<dbReference type="PANTHER" id="PTHR24269">
    <property type="entry name" value="KREMEN PROTEIN"/>
    <property type="match status" value="1"/>
</dbReference>
<keyword evidence="5" id="KW-0472">Membrane</keyword>
<comment type="subcellular location">
    <subcellularLocation>
        <location evidence="1">Membrane</location>
        <topology evidence="1">Single-pass membrane protein</topology>
    </subcellularLocation>
</comment>
<sequence length="348" mass="35786">MLAVLLVSVSLALGACSLPQPTPTPPPIFRGYNSLSRRATWTNIGCVTDSRARALTGTSQTTSSNTVESCQQFCSTGGYVYAGVEYGNECYCGNSLSNGPSDCNVVCAGNSRETCGGSFRLNLYSQVISSTTTSTVPTSSGWANLGCRVDSRARALTGPSQDVSTNSVENCEQFCGSRGYVYAGVEYGSQCFCGNALSNGLGGTTSASECNVACSGNSAETCGGSYRLNLYSMVSSSTTTSSTPTSSGWANLGCRLDARARALTGPSQDVSTNSVENCEQFCGSQGYIYAGVEYGSQCYCGNTLSNGAGGTASSSDCNIACSGNSAETCGGSYRLNLYSRSASTSTST</sequence>
<dbReference type="OMA" id="DRCHANP"/>
<evidence type="ECO:0000256" key="5">
    <source>
        <dbReference type="ARBA" id="ARBA00023136"/>
    </source>
</evidence>
<dbReference type="STRING" id="1858805.M5FTQ9"/>
<keyword evidence="3 7" id="KW-0732">Signal</keyword>
<gene>
    <name evidence="9" type="ORF">DACRYDRAFT_81889</name>
</gene>
<feature type="domain" description="WSC" evidence="8">
    <location>
        <begin position="141"/>
        <end position="234"/>
    </location>
</feature>
<proteinExistence type="predicted"/>
<evidence type="ECO:0000256" key="6">
    <source>
        <dbReference type="ARBA" id="ARBA00023180"/>
    </source>
</evidence>
<dbReference type="OrthoDB" id="5985073at2759"/>
<keyword evidence="4" id="KW-1133">Transmembrane helix</keyword>
<evidence type="ECO:0000256" key="2">
    <source>
        <dbReference type="ARBA" id="ARBA00022692"/>
    </source>
</evidence>
<evidence type="ECO:0000313" key="9">
    <source>
        <dbReference type="EMBL" id="EJT99498.1"/>
    </source>
</evidence>
<keyword evidence="2" id="KW-0812">Transmembrane</keyword>
<feature type="non-terminal residue" evidence="9">
    <location>
        <position position="348"/>
    </location>
</feature>
<dbReference type="InterPro" id="IPR051836">
    <property type="entry name" value="Kremen_rcpt"/>
</dbReference>
<dbReference type="Pfam" id="PF01822">
    <property type="entry name" value="WSC"/>
    <property type="match status" value="3"/>
</dbReference>
<feature type="signal peptide" evidence="7">
    <location>
        <begin position="1"/>
        <end position="17"/>
    </location>
</feature>